<dbReference type="CDD" id="cd18799">
    <property type="entry name" value="SF2_C_EcoAI-like"/>
    <property type="match status" value="1"/>
</dbReference>
<dbReference type="InterPro" id="IPR013670">
    <property type="entry name" value="EcoEI_R_C_dom"/>
</dbReference>
<evidence type="ECO:0000259" key="2">
    <source>
        <dbReference type="PROSITE" id="PS51192"/>
    </source>
</evidence>
<evidence type="ECO:0000313" key="3">
    <source>
        <dbReference type="EMBL" id="TDK58121.1"/>
    </source>
</evidence>
<dbReference type="InterPro" id="IPR006935">
    <property type="entry name" value="Helicase/UvrB_N"/>
</dbReference>
<comment type="caution">
    <text evidence="3">The sequence shown here is derived from an EMBL/GenBank/DDBJ whole genome shotgun (WGS) entry which is preliminary data.</text>
</comment>
<dbReference type="InterPro" id="IPR014001">
    <property type="entry name" value="Helicase_ATP-bd"/>
</dbReference>
<sequence length="1118" mass="129780">MIMPLNVDFLKEYPQWQTLHEYASEAETNVFANPRTSLFYCRAALERAVRWMYSTDGYLEYPEKEKYMLGDLVHTKSFQETISPDLFQPIRLIIKLGNIAVHDDAPLTSEQSLLIFEHLFVFLDWLQDYYLDKPLKNLSFDRGLIPTNTSKTTDTTEHLQKLEKQIAEKDARIQKVEEENAKLKTKIDELTHKSSKPIPKFTPENEARTRQLIIDIMLREAGWNPHGQNVREYEVQGMPNRTGLGYCDYVLWANDGLPFAVIEVKSTIQDAQKGKNQAFLYANQLEQQYGQRPIMFYTNGYETWIWDDTFYPPRKIASFYSKSDLDWAIQKRKERKNTAEYKTNSMIAGRLYQIEAIKRVAETYEGGHRRSLLVMATGTGKTRTAIALVDFLKRAGWVKNALFLADRRELVKQAAKEFKKHLPSVTTCNLLEDKDDPSARIYFSTYQTMMSFIQPGVKPKFSVGFFDLIIIDEAHRSIYNKFGQVFQYFDSLLLGLTATPKSDVDHDTYDFFRLKKGIPTFAYEYEQAIEDKNLVPVKPVSVFFKFLHEGIDRDELSPEEQEEYDKRVMPHKQDKKVNKEEVYKFLYNKDTIRRAIEVLFEHGIKVAGGDRLGKTIVFARNNEHAHQIVEVFDEMMPHLKGKFAAEIHYKVPYADTLIENFKQGDKAPHIAVSVDMLDTGIDVPEVVNLVMFKPVFSLSKFWQMIGRGTRLHEDLFEPGVHKTHALLFDLCGNVEYFKFGKKEEAKPTPLHLTGQLFIERAHLVRELYASGRMYDQIRNELIGLLTRQLKGMDEHHFAIRPYMTTLLKFRHPESWERLEDLDMQRLTEEEGFAKLIYDSEPEDKKRVDLLVIRLQRSILGITVIPGADTKKKQLQTIAEAIYQKRIVPKVADHVEMIKEVMDLRFFERTSAVDLNEVRKVFRELIRLIDKDKKVIVHTNFEDELKEINFDESLPSFGDFKDYKAHISEYVQKHQDHIAIQKLKRNRAITLTDIESFADMLEKEQIGTKEQFNKEFSLGDENSFGIFVRSLVGLERSAAQDAFAALIQRTNLNANQINFINMIIDYLSVNGILEPGKLLDQPFVSLHNEGVYGLFDDKTVDDIVNVVQSLKETAKVKIS</sequence>
<dbReference type="PANTHER" id="PTHR47396:SF1">
    <property type="entry name" value="ATP-DEPENDENT HELICASE IRC3-RELATED"/>
    <property type="match status" value="1"/>
</dbReference>
<evidence type="ECO:0000256" key="1">
    <source>
        <dbReference type="SAM" id="Coils"/>
    </source>
</evidence>
<proteinExistence type="predicted"/>
<feature type="domain" description="Helicase ATP-binding" evidence="2">
    <location>
        <begin position="362"/>
        <end position="518"/>
    </location>
</feature>
<dbReference type="InterPro" id="IPR001650">
    <property type="entry name" value="Helicase_C-like"/>
</dbReference>
<dbReference type="PANTHER" id="PTHR47396">
    <property type="entry name" value="TYPE I RESTRICTION ENZYME ECOKI R PROTEIN"/>
    <property type="match status" value="1"/>
</dbReference>
<dbReference type="EMBL" id="SMYO01000017">
    <property type="protein sequence ID" value="TDK58121.1"/>
    <property type="molecule type" value="Genomic_DNA"/>
</dbReference>
<dbReference type="PROSITE" id="PS51192">
    <property type="entry name" value="HELICASE_ATP_BIND_1"/>
    <property type="match status" value="1"/>
</dbReference>
<keyword evidence="1" id="KW-0175">Coiled coil</keyword>
<dbReference type="AlphaFoldDB" id="A0A4R5VJR0"/>
<dbReference type="Pfam" id="PF08463">
    <property type="entry name" value="EcoEI_R_C"/>
    <property type="match status" value="1"/>
</dbReference>
<dbReference type="Pfam" id="PF00271">
    <property type="entry name" value="Helicase_C"/>
    <property type="match status" value="1"/>
</dbReference>
<dbReference type="Pfam" id="PF04851">
    <property type="entry name" value="ResIII"/>
    <property type="match status" value="1"/>
</dbReference>
<name>A0A4R5VJR0_9BACI</name>
<protein>
    <submittedName>
        <fullName evidence="3">DUF4145 domain-containing protein</fullName>
    </submittedName>
</protein>
<dbReference type="CDD" id="cd18032">
    <property type="entry name" value="DEXHc_RE_I_III_res"/>
    <property type="match status" value="1"/>
</dbReference>
<dbReference type="Proteomes" id="UP000295132">
    <property type="component" value="Unassembled WGS sequence"/>
</dbReference>
<dbReference type="GO" id="GO:0009307">
    <property type="term" value="P:DNA restriction-modification system"/>
    <property type="evidence" value="ECO:0007669"/>
    <property type="project" value="UniProtKB-KW"/>
</dbReference>
<dbReference type="Gene3D" id="3.90.1570.30">
    <property type="match status" value="1"/>
</dbReference>
<dbReference type="InterPro" id="IPR007409">
    <property type="entry name" value="Restrct_endonuc_type1_HsdR_N"/>
</dbReference>
<dbReference type="InterPro" id="IPR050742">
    <property type="entry name" value="Helicase_Restrict-Modif_Enz"/>
</dbReference>
<organism evidence="3 4">
    <name type="scientific">Bacillus salipaludis</name>
    <dbReference type="NCBI Taxonomy" id="2547811"/>
    <lineage>
        <taxon>Bacteria</taxon>
        <taxon>Bacillati</taxon>
        <taxon>Bacillota</taxon>
        <taxon>Bacilli</taxon>
        <taxon>Bacillales</taxon>
        <taxon>Bacillaceae</taxon>
        <taxon>Bacillus</taxon>
    </lineage>
</organism>
<dbReference type="GO" id="GO:0003677">
    <property type="term" value="F:DNA binding"/>
    <property type="evidence" value="ECO:0007669"/>
    <property type="project" value="UniProtKB-KW"/>
</dbReference>
<feature type="coiled-coil region" evidence="1">
    <location>
        <begin position="159"/>
        <end position="193"/>
    </location>
</feature>
<dbReference type="Gene3D" id="3.40.50.300">
    <property type="entry name" value="P-loop containing nucleotide triphosphate hydrolases"/>
    <property type="match status" value="2"/>
</dbReference>
<dbReference type="SUPFAM" id="SSF52540">
    <property type="entry name" value="P-loop containing nucleoside triphosphate hydrolases"/>
    <property type="match status" value="1"/>
</dbReference>
<dbReference type="GO" id="GO:0009035">
    <property type="term" value="F:type I site-specific deoxyribonuclease activity"/>
    <property type="evidence" value="ECO:0007669"/>
    <property type="project" value="UniProtKB-EC"/>
</dbReference>
<accession>A0A4R5VJR0</accession>
<evidence type="ECO:0000313" key="4">
    <source>
        <dbReference type="Proteomes" id="UP000295132"/>
    </source>
</evidence>
<dbReference type="InterPro" id="IPR027417">
    <property type="entry name" value="P-loop_NTPase"/>
</dbReference>
<dbReference type="GO" id="GO:0005829">
    <property type="term" value="C:cytosol"/>
    <property type="evidence" value="ECO:0007669"/>
    <property type="project" value="TreeGrafter"/>
</dbReference>
<gene>
    <name evidence="3" type="ORF">E2K98_24705</name>
</gene>
<dbReference type="Pfam" id="PF04313">
    <property type="entry name" value="HSDR_N"/>
    <property type="match status" value="1"/>
</dbReference>
<dbReference type="GO" id="GO:0005524">
    <property type="term" value="F:ATP binding"/>
    <property type="evidence" value="ECO:0007669"/>
    <property type="project" value="UniProtKB-KW"/>
</dbReference>
<reference evidence="3 4" key="1">
    <citation type="submission" date="2019-03" db="EMBL/GenBank/DDBJ databases">
        <title>Bacillus niacini sp. nov. a Nicotinate-Metabolizing Mesophile Isolated from Soil.</title>
        <authorList>
            <person name="Zhang G."/>
        </authorList>
    </citation>
    <scope>NUCLEOTIDE SEQUENCE [LARGE SCALE GENOMIC DNA]</scope>
    <source>
        <strain evidence="3 4">WN066</strain>
    </source>
</reference>
<dbReference type="SMART" id="SM00487">
    <property type="entry name" value="DEXDc"/>
    <property type="match status" value="1"/>
</dbReference>